<keyword evidence="2" id="KW-0378">Hydrolase</keyword>
<dbReference type="Proteomes" id="UP000655868">
    <property type="component" value="Unassembled WGS sequence"/>
</dbReference>
<gene>
    <name evidence="2" type="ORF">JGU71_28030</name>
</gene>
<sequence>MSTLLENLDSAARNAWAVTFGDGVEPYQPTPSTVVHAAPHETLRRYDRTTAATGNPVLLVPPLAVVISCYDLRPSQSVVEFLLEIGKQPYVVDYGDITWADRNMGLEDWTHRIVPDAVRRVSEAHGGAPVDLIGWSFGGMFSVLTAAAHADLPIASVTAVGVPFDQTKNPGTALPRLVGPITGGREVAYSTWLFGGIPKQFVRAGFRIQALEREITRPLFIGRNILDSEALARMESVDRFMARMPGYPGRFYRQVYRRLILRNELFTGTVHIRSDLAVELAKLTCRVLLIGSKSDLLAPAASVEAGGQVLTGASEVRYEQVRGSHLGMLTAPEARGSAWKSIAEFLG</sequence>
<evidence type="ECO:0000313" key="3">
    <source>
        <dbReference type="Proteomes" id="UP000655868"/>
    </source>
</evidence>
<dbReference type="InterPro" id="IPR029058">
    <property type="entry name" value="AB_hydrolase_fold"/>
</dbReference>
<dbReference type="SUPFAM" id="SSF53474">
    <property type="entry name" value="alpha/beta-Hydrolases"/>
    <property type="match status" value="1"/>
</dbReference>
<dbReference type="InterPro" id="IPR051321">
    <property type="entry name" value="PHA/PHB_synthase"/>
</dbReference>
<dbReference type="Pfam" id="PF12697">
    <property type="entry name" value="Abhydrolase_6"/>
    <property type="match status" value="1"/>
</dbReference>
<accession>A0A934NWA7</accession>
<organism evidence="2 3">
    <name type="scientific">Antrihabitans stalagmiti</name>
    <dbReference type="NCBI Taxonomy" id="2799499"/>
    <lineage>
        <taxon>Bacteria</taxon>
        <taxon>Bacillati</taxon>
        <taxon>Actinomycetota</taxon>
        <taxon>Actinomycetes</taxon>
        <taxon>Mycobacteriales</taxon>
        <taxon>Nocardiaceae</taxon>
        <taxon>Antrihabitans</taxon>
    </lineage>
</organism>
<dbReference type="RefSeq" id="WP_199708438.1">
    <property type="nucleotide sequence ID" value="NZ_JAEMNV010000013.1"/>
</dbReference>
<dbReference type="InterPro" id="IPR000073">
    <property type="entry name" value="AB_hydrolase_1"/>
</dbReference>
<dbReference type="GO" id="GO:0016787">
    <property type="term" value="F:hydrolase activity"/>
    <property type="evidence" value="ECO:0007669"/>
    <property type="project" value="UniProtKB-KW"/>
</dbReference>
<dbReference type="EMBL" id="JAEMNV010000013">
    <property type="protein sequence ID" value="MBJ8342746.1"/>
    <property type="molecule type" value="Genomic_DNA"/>
</dbReference>
<protein>
    <submittedName>
        <fullName evidence="2">Alpha/beta hydrolase</fullName>
    </submittedName>
</protein>
<reference evidence="2" key="1">
    <citation type="submission" date="2020-12" db="EMBL/GenBank/DDBJ databases">
        <title>Antrihabitans popcorni sp. nov. and Antrihabitans auranticaus sp. nov., isolated from a larva cave.</title>
        <authorList>
            <person name="Lee S.D."/>
            <person name="Kim I.S."/>
        </authorList>
    </citation>
    <scope>NUCLEOTIDE SEQUENCE</scope>
    <source>
        <strain evidence="2">YC3-6</strain>
    </source>
</reference>
<dbReference type="PANTHER" id="PTHR36837:SF2">
    <property type="entry name" value="POLY(3-HYDROXYALKANOATE) POLYMERASE SUBUNIT PHAC"/>
    <property type="match status" value="1"/>
</dbReference>
<evidence type="ECO:0000259" key="1">
    <source>
        <dbReference type="Pfam" id="PF12697"/>
    </source>
</evidence>
<comment type="caution">
    <text evidence="2">The sequence shown here is derived from an EMBL/GenBank/DDBJ whole genome shotgun (WGS) entry which is preliminary data.</text>
</comment>
<name>A0A934NWA7_9NOCA</name>
<evidence type="ECO:0000313" key="2">
    <source>
        <dbReference type="EMBL" id="MBJ8342746.1"/>
    </source>
</evidence>
<proteinExistence type="predicted"/>
<dbReference type="AlphaFoldDB" id="A0A934NWA7"/>
<dbReference type="PANTHER" id="PTHR36837">
    <property type="entry name" value="POLY(3-HYDROXYALKANOATE) POLYMERASE SUBUNIT PHAC"/>
    <property type="match status" value="1"/>
</dbReference>
<feature type="domain" description="AB hydrolase-1" evidence="1">
    <location>
        <begin position="101"/>
        <end position="333"/>
    </location>
</feature>
<dbReference type="Gene3D" id="3.40.50.1820">
    <property type="entry name" value="alpha/beta hydrolase"/>
    <property type="match status" value="1"/>
</dbReference>
<keyword evidence="3" id="KW-1185">Reference proteome</keyword>